<evidence type="ECO:0000256" key="1">
    <source>
        <dbReference type="SAM" id="Phobius"/>
    </source>
</evidence>
<feature type="transmembrane region" description="Helical" evidence="1">
    <location>
        <begin position="54"/>
        <end position="76"/>
    </location>
</feature>
<dbReference type="Proteomes" id="UP000326759">
    <property type="component" value="Unassembled WGS sequence"/>
</dbReference>
<reference evidence="2 3" key="1">
    <citation type="journal article" date="2019" name="PLoS Biol.">
        <title>Sex chromosomes control vertical transmission of feminizing Wolbachia symbionts in an isopod.</title>
        <authorList>
            <person name="Becking T."/>
            <person name="Chebbi M.A."/>
            <person name="Giraud I."/>
            <person name="Moumen B."/>
            <person name="Laverre T."/>
            <person name="Caubet Y."/>
            <person name="Peccoud J."/>
            <person name="Gilbert C."/>
            <person name="Cordaux R."/>
        </authorList>
    </citation>
    <scope>NUCLEOTIDE SEQUENCE [LARGE SCALE GENOMIC DNA]</scope>
    <source>
        <strain evidence="2">ANa2</strain>
        <tissue evidence="2">Whole body excluding digestive tract and cuticle</tissue>
    </source>
</reference>
<accession>A0A5N5TQA4</accession>
<keyword evidence="1" id="KW-0812">Transmembrane</keyword>
<dbReference type="AlphaFoldDB" id="A0A5N5TQA4"/>
<protein>
    <submittedName>
        <fullName evidence="2">Uncharacterized protein</fullName>
    </submittedName>
</protein>
<gene>
    <name evidence="2" type="ORF">Anas_02984</name>
</gene>
<organism evidence="2 3">
    <name type="scientific">Armadillidium nasatum</name>
    <dbReference type="NCBI Taxonomy" id="96803"/>
    <lineage>
        <taxon>Eukaryota</taxon>
        <taxon>Metazoa</taxon>
        <taxon>Ecdysozoa</taxon>
        <taxon>Arthropoda</taxon>
        <taxon>Crustacea</taxon>
        <taxon>Multicrustacea</taxon>
        <taxon>Malacostraca</taxon>
        <taxon>Eumalacostraca</taxon>
        <taxon>Peracarida</taxon>
        <taxon>Isopoda</taxon>
        <taxon>Oniscidea</taxon>
        <taxon>Crinocheta</taxon>
        <taxon>Armadillidiidae</taxon>
        <taxon>Armadillidium</taxon>
    </lineage>
</organism>
<comment type="caution">
    <text evidence="2">The sequence shown here is derived from an EMBL/GenBank/DDBJ whole genome shotgun (WGS) entry which is preliminary data.</text>
</comment>
<evidence type="ECO:0000313" key="3">
    <source>
        <dbReference type="Proteomes" id="UP000326759"/>
    </source>
</evidence>
<proteinExistence type="predicted"/>
<keyword evidence="3" id="KW-1185">Reference proteome</keyword>
<name>A0A5N5TQA4_9CRUS</name>
<feature type="non-terminal residue" evidence="2">
    <location>
        <position position="99"/>
    </location>
</feature>
<keyword evidence="1" id="KW-1133">Transmembrane helix</keyword>
<keyword evidence="1" id="KW-0472">Membrane</keyword>
<evidence type="ECO:0000313" key="2">
    <source>
        <dbReference type="EMBL" id="KAB7508221.1"/>
    </source>
</evidence>
<sequence>MHEDILDSWNGLEPLRINESFVILPDNFTLNNRTDLRDLVGWKATDYVLSEAGWTWFLCIFFSFLFLGCATLKYIIDNSRKPKTIQKNKNLVYKYLRGK</sequence>
<dbReference type="EMBL" id="SEYY01000008">
    <property type="protein sequence ID" value="KAB7508221.1"/>
    <property type="molecule type" value="Genomic_DNA"/>
</dbReference>